<dbReference type="InterPro" id="IPR031303">
    <property type="entry name" value="C5_meth_CS"/>
</dbReference>
<evidence type="ECO:0000256" key="4">
    <source>
        <dbReference type="ARBA" id="ARBA00022747"/>
    </source>
</evidence>
<evidence type="ECO:0000256" key="2">
    <source>
        <dbReference type="ARBA" id="ARBA00022679"/>
    </source>
</evidence>
<gene>
    <name evidence="5" type="ORF">SAMN05421737_104135</name>
</gene>
<dbReference type="GO" id="GO:0008168">
    <property type="term" value="F:methyltransferase activity"/>
    <property type="evidence" value="ECO:0007669"/>
    <property type="project" value="UniProtKB-KW"/>
</dbReference>
<dbReference type="Pfam" id="PF00145">
    <property type="entry name" value="DNA_methylase"/>
    <property type="match status" value="1"/>
</dbReference>
<accession>A0A1G6HQV1</accession>
<evidence type="ECO:0000313" key="5">
    <source>
        <dbReference type="EMBL" id="SDB96677.1"/>
    </source>
</evidence>
<evidence type="ECO:0000256" key="3">
    <source>
        <dbReference type="ARBA" id="ARBA00022691"/>
    </source>
</evidence>
<sequence>MEVRAVASPRVPTRNLTRHFKNNDEAAFTLTRRDHHGVAIGVYPNYYIRRFTPLECWRLQGFPDAAHETVKNAGVSETQRYFQAGNAVTVNVIDAIVPALRKYVA</sequence>
<protein>
    <submittedName>
        <fullName evidence="5">DNA (Cytosine-5)-methyltransferase 1</fullName>
    </submittedName>
</protein>
<dbReference type="EMBL" id="FMYM01000004">
    <property type="protein sequence ID" value="SDB96677.1"/>
    <property type="molecule type" value="Genomic_DNA"/>
</dbReference>
<dbReference type="InterPro" id="IPR001525">
    <property type="entry name" value="C5_MeTfrase"/>
</dbReference>
<dbReference type="InterPro" id="IPR029063">
    <property type="entry name" value="SAM-dependent_MTases_sf"/>
</dbReference>
<keyword evidence="6" id="KW-1185">Reference proteome</keyword>
<proteinExistence type="predicted"/>
<dbReference type="Proteomes" id="UP000242662">
    <property type="component" value="Unassembled WGS sequence"/>
</dbReference>
<name>A0A1G6HQV1_9BACI</name>
<keyword evidence="1 5" id="KW-0489">Methyltransferase</keyword>
<keyword evidence="2 5" id="KW-0808">Transferase</keyword>
<dbReference type="RefSeq" id="WP_090775258.1">
    <property type="nucleotide sequence ID" value="NZ_FMYM01000004.1"/>
</dbReference>
<evidence type="ECO:0000256" key="1">
    <source>
        <dbReference type="ARBA" id="ARBA00022603"/>
    </source>
</evidence>
<keyword evidence="4" id="KW-0680">Restriction system</keyword>
<keyword evidence="3" id="KW-0949">S-adenosyl-L-methionine</keyword>
<dbReference type="Gene3D" id="3.90.120.10">
    <property type="entry name" value="DNA Methylase, subunit A, domain 2"/>
    <property type="match status" value="1"/>
</dbReference>
<dbReference type="GO" id="GO:0009307">
    <property type="term" value="P:DNA restriction-modification system"/>
    <property type="evidence" value="ECO:0007669"/>
    <property type="project" value="UniProtKB-KW"/>
</dbReference>
<organism evidence="5 6">
    <name type="scientific">Shouchella lonarensis</name>
    <dbReference type="NCBI Taxonomy" id="1464122"/>
    <lineage>
        <taxon>Bacteria</taxon>
        <taxon>Bacillati</taxon>
        <taxon>Bacillota</taxon>
        <taxon>Bacilli</taxon>
        <taxon>Bacillales</taxon>
        <taxon>Bacillaceae</taxon>
        <taxon>Shouchella</taxon>
    </lineage>
</organism>
<dbReference type="SUPFAM" id="SSF53335">
    <property type="entry name" value="S-adenosyl-L-methionine-dependent methyltransferases"/>
    <property type="match status" value="1"/>
</dbReference>
<dbReference type="PROSITE" id="PS00095">
    <property type="entry name" value="C5_MTASE_2"/>
    <property type="match status" value="1"/>
</dbReference>
<dbReference type="OrthoDB" id="9813719at2"/>
<reference evidence="6" key="1">
    <citation type="submission" date="2016-09" db="EMBL/GenBank/DDBJ databases">
        <authorList>
            <person name="Varghese N."/>
            <person name="Submissions S."/>
        </authorList>
    </citation>
    <scope>NUCLEOTIDE SEQUENCE [LARGE SCALE GENOMIC DNA]</scope>
    <source>
        <strain evidence="6">25nlg</strain>
    </source>
</reference>
<evidence type="ECO:0000313" key="6">
    <source>
        <dbReference type="Proteomes" id="UP000242662"/>
    </source>
</evidence>
<dbReference type="STRING" id="1464122.SAMN05421737_104135"/>
<dbReference type="AlphaFoldDB" id="A0A1G6HQV1"/>
<dbReference type="GO" id="GO:0032259">
    <property type="term" value="P:methylation"/>
    <property type="evidence" value="ECO:0007669"/>
    <property type="project" value="UniProtKB-KW"/>
</dbReference>